<dbReference type="GO" id="GO:0000328">
    <property type="term" value="C:fungal-type vacuole lumen"/>
    <property type="evidence" value="ECO:0007669"/>
    <property type="project" value="TreeGrafter"/>
</dbReference>
<dbReference type="Gene3D" id="3.30.70.360">
    <property type="match status" value="1"/>
</dbReference>
<protein>
    <recommendedName>
        <fullName evidence="9">Peptidase M20 dimerisation domain-containing protein</fullName>
    </recommendedName>
</protein>
<evidence type="ECO:0000259" key="9">
    <source>
        <dbReference type="Pfam" id="PF07687"/>
    </source>
</evidence>
<dbReference type="SUPFAM" id="SSF53187">
    <property type="entry name" value="Zn-dependent exopeptidases"/>
    <property type="match status" value="1"/>
</dbReference>
<evidence type="ECO:0000256" key="8">
    <source>
        <dbReference type="SAM" id="SignalP"/>
    </source>
</evidence>
<feature type="binding site" evidence="7">
    <location>
        <position position="257"/>
    </location>
    <ligand>
        <name>Zn(2+)</name>
        <dbReference type="ChEBI" id="CHEBI:29105"/>
        <label>2</label>
    </ligand>
</feature>
<feature type="active site" evidence="6">
    <location>
        <position position="159"/>
    </location>
</feature>
<evidence type="ECO:0000313" key="11">
    <source>
        <dbReference type="Proteomes" id="UP000005666"/>
    </source>
</evidence>
<gene>
    <name evidence="10" type="primary">TPHA0E00410</name>
    <name evidence="10" type="ordered locus">TPHA_0E00410</name>
</gene>
<feature type="domain" description="Peptidase M20 dimerisation" evidence="9">
    <location>
        <begin position="276"/>
        <end position="426"/>
    </location>
</feature>
<dbReference type="KEGG" id="tpf:TPHA_0E00410"/>
<evidence type="ECO:0000256" key="2">
    <source>
        <dbReference type="ARBA" id="ARBA00022670"/>
    </source>
</evidence>
<dbReference type="InterPro" id="IPR047177">
    <property type="entry name" value="Pept_M20A"/>
</dbReference>
<dbReference type="EMBL" id="HE612860">
    <property type="protein sequence ID" value="CCE63137.1"/>
    <property type="molecule type" value="Genomic_DNA"/>
</dbReference>
<name>G8BTA9_TETPH</name>
<dbReference type="Proteomes" id="UP000005666">
    <property type="component" value="Chromosome 5"/>
</dbReference>
<proteinExistence type="inferred from homology"/>
<dbReference type="GO" id="GO:0004181">
    <property type="term" value="F:metallocarboxypeptidase activity"/>
    <property type="evidence" value="ECO:0007669"/>
    <property type="project" value="InterPro"/>
</dbReference>
<sequence>MLTKVFYLVLSLAVGAHLFNYFLGDQFEDYLKGGTYENEMLGAAAGNKCNRYDKLLGNTEEYIFNKIVQNESYRNATAYKLARAVQVDTTIEDDYPNPEFQPDFPGWVKFKKLHAQLEKDFPLVWSNLKVETVNGYSLLLTWEGSDASLKPNLFMAHEDTVPIDNATVDQWEHAPFSGDFDGTYIWGRGSIDDKNMLIAMLESVEFILQNEPDFKPKRGLLLALGADEEISGYFGNAYIKDILLERYGEDGVYSIVDEGGIGISKLGDIWVASPATGEKGQLNLHFKVNGAGGHASVPPDHTTVGIASAIIAEIESQKFPQLYTEHNPIAKLMQCAADNSHMLPPSLKKDIRHATRDEAAKQRVLGFINRMGGKLVSYLFRTSQAATIVDGGVKANAIPETTDFNINSRISVESSVQETIDKLVSQAMVVVKKFDLGLTVLGKEILPKTANGDVIVSVLNKLEPAPVSPTNEVWSEFAGSIKGFFEDIIFPNKLQQQVDLIVAPSVMPANTDTWHYWQLTKNIYRFQPALVNLELVSHIHSSNEHIDLDTLMYAVGFFYNYIHVINK</sequence>
<evidence type="ECO:0000256" key="6">
    <source>
        <dbReference type="PIRSR" id="PIRSR037217-1"/>
    </source>
</evidence>
<feature type="binding site" evidence="7">
    <location>
        <position position="192"/>
    </location>
    <ligand>
        <name>Zn(2+)</name>
        <dbReference type="ChEBI" id="CHEBI:29105"/>
        <label>2</label>
    </ligand>
</feature>
<dbReference type="PIRSF" id="PIRSF037217">
    <property type="entry name" value="Carboxypeptidase_S"/>
    <property type="match status" value="1"/>
</dbReference>
<dbReference type="Gene3D" id="1.10.150.900">
    <property type="match status" value="1"/>
</dbReference>
<keyword evidence="8" id="KW-0732">Signal</keyword>
<accession>G8BTA9</accession>
<keyword evidence="11" id="KW-1185">Reference proteome</keyword>
<evidence type="ECO:0000256" key="5">
    <source>
        <dbReference type="ARBA" id="ARBA00022833"/>
    </source>
</evidence>
<dbReference type="InterPro" id="IPR002933">
    <property type="entry name" value="Peptidase_M20"/>
</dbReference>
<dbReference type="InterPro" id="IPR017141">
    <property type="entry name" value="Pept_M20_carboxypep"/>
</dbReference>
<feature type="binding site" evidence="7">
    <location>
        <position position="192"/>
    </location>
    <ligand>
        <name>Zn(2+)</name>
        <dbReference type="ChEBI" id="CHEBI:29105"/>
        <label>1</label>
    </ligand>
</feature>
<dbReference type="Gene3D" id="3.40.630.10">
    <property type="entry name" value="Zn peptidases"/>
    <property type="match status" value="1"/>
</dbReference>
<dbReference type="eggNOG" id="KOG2275">
    <property type="taxonomic scope" value="Eukaryota"/>
</dbReference>
<feature type="signal peptide" evidence="8">
    <location>
        <begin position="1"/>
        <end position="24"/>
    </location>
</feature>
<dbReference type="PANTHER" id="PTHR45962">
    <property type="entry name" value="N-FATTY-ACYL-AMINO ACID SYNTHASE/HYDROLASE PM20D1"/>
    <property type="match status" value="1"/>
</dbReference>
<feature type="binding site" evidence="7">
    <location>
        <position position="540"/>
    </location>
    <ligand>
        <name>Zn(2+)</name>
        <dbReference type="ChEBI" id="CHEBI:29105"/>
        <label>1</label>
    </ligand>
</feature>
<evidence type="ECO:0000256" key="1">
    <source>
        <dbReference type="ARBA" id="ARBA00006247"/>
    </source>
</evidence>
<evidence type="ECO:0000256" key="4">
    <source>
        <dbReference type="ARBA" id="ARBA00022801"/>
    </source>
</evidence>
<feature type="binding site" evidence="7">
    <location>
        <position position="229"/>
    </location>
    <ligand>
        <name>Zn(2+)</name>
        <dbReference type="ChEBI" id="CHEBI:29105"/>
        <label>1</label>
    </ligand>
</feature>
<dbReference type="HOGENOM" id="CLU_021802_11_0_1"/>
<dbReference type="GO" id="GO:0051603">
    <property type="term" value="P:proteolysis involved in protein catabolic process"/>
    <property type="evidence" value="ECO:0007669"/>
    <property type="project" value="TreeGrafter"/>
</dbReference>
<comment type="similarity">
    <text evidence="1">Belongs to the peptidase M20A family.</text>
</comment>
<feature type="chain" id="PRO_5003508654" description="Peptidase M20 dimerisation domain-containing protein" evidence="8">
    <location>
        <begin position="25"/>
        <end position="567"/>
    </location>
</feature>
<evidence type="ECO:0000256" key="7">
    <source>
        <dbReference type="PIRSR" id="PIRSR037217-2"/>
    </source>
</evidence>
<feature type="active site" description="Proton acceptor" evidence="6">
    <location>
        <position position="228"/>
    </location>
</feature>
<dbReference type="GO" id="GO:0046872">
    <property type="term" value="F:metal ion binding"/>
    <property type="evidence" value="ECO:0007669"/>
    <property type="project" value="UniProtKB-KW"/>
</dbReference>
<dbReference type="SUPFAM" id="SSF55031">
    <property type="entry name" value="Bacterial exopeptidase dimerisation domain"/>
    <property type="match status" value="1"/>
</dbReference>
<dbReference type="Pfam" id="PF07687">
    <property type="entry name" value="M20_dimer"/>
    <property type="match status" value="1"/>
</dbReference>
<dbReference type="STRING" id="1071381.G8BTA9"/>
<keyword evidence="3 7" id="KW-0479">Metal-binding</keyword>
<keyword evidence="2" id="KW-0645">Protease</keyword>
<dbReference type="RefSeq" id="XP_003685571.1">
    <property type="nucleotide sequence ID" value="XM_003685523.1"/>
</dbReference>
<feature type="binding site" evidence="7">
    <location>
        <position position="157"/>
    </location>
    <ligand>
        <name>Zn(2+)</name>
        <dbReference type="ChEBI" id="CHEBI:29105"/>
        <label>2</label>
    </ligand>
</feature>
<organism evidence="10 11">
    <name type="scientific">Tetrapisispora phaffii (strain ATCC 24235 / CBS 4417 / NBRC 1672 / NRRL Y-8282 / UCD 70-5)</name>
    <name type="common">Yeast</name>
    <name type="synonym">Fabospora phaffii</name>
    <dbReference type="NCBI Taxonomy" id="1071381"/>
    <lineage>
        <taxon>Eukaryota</taxon>
        <taxon>Fungi</taxon>
        <taxon>Dikarya</taxon>
        <taxon>Ascomycota</taxon>
        <taxon>Saccharomycotina</taxon>
        <taxon>Saccharomycetes</taxon>
        <taxon>Saccharomycetales</taxon>
        <taxon>Saccharomycetaceae</taxon>
        <taxon>Tetrapisispora</taxon>
    </lineage>
</organism>
<dbReference type="Pfam" id="PF01546">
    <property type="entry name" value="Peptidase_M20"/>
    <property type="match status" value="1"/>
</dbReference>
<dbReference type="CDD" id="cd05674">
    <property type="entry name" value="M20_yscS"/>
    <property type="match status" value="1"/>
</dbReference>
<dbReference type="InterPro" id="IPR036264">
    <property type="entry name" value="Bact_exopeptidase_dim_dom"/>
</dbReference>
<dbReference type="OMA" id="CDDKPGL"/>
<dbReference type="GeneID" id="11531288"/>
<keyword evidence="4" id="KW-0378">Hydrolase</keyword>
<keyword evidence="5 7" id="KW-0862">Zinc</keyword>
<dbReference type="PANTHER" id="PTHR45962:SF1">
    <property type="entry name" value="N-FATTY-ACYL-AMINO ACID SYNTHASE_HYDROLASE PM20D1"/>
    <property type="match status" value="1"/>
</dbReference>
<reference evidence="10 11" key="1">
    <citation type="journal article" date="2011" name="Proc. Natl. Acad. Sci. U.S.A.">
        <title>Evolutionary erosion of yeast sex chromosomes by mating-type switching accidents.</title>
        <authorList>
            <person name="Gordon J.L."/>
            <person name="Armisen D."/>
            <person name="Proux-Wera E."/>
            <person name="Oheigeartaigh S.S."/>
            <person name="Byrne K.P."/>
            <person name="Wolfe K.H."/>
        </authorList>
    </citation>
    <scope>NUCLEOTIDE SEQUENCE [LARGE SCALE GENOMIC DNA]</scope>
    <source>
        <strain evidence="11">ATCC 24235 / CBS 4417 / NBRC 1672 / NRRL Y-8282 / UCD 70-5</strain>
    </source>
</reference>
<evidence type="ECO:0000256" key="3">
    <source>
        <dbReference type="ARBA" id="ARBA00022723"/>
    </source>
</evidence>
<evidence type="ECO:0000313" key="10">
    <source>
        <dbReference type="EMBL" id="CCE63137.1"/>
    </source>
</evidence>
<dbReference type="OrthoDB" id="3064516at2759"/>
<dbReference type="InterPro" id="IPR011650">
    <property type="entry name" value="Peptidase_M20_dimer"/>
</dbReference>
<dbReference type="AlphaFoldDB" id="G8BTA9"/>